<proteinExistence type="inferred from homology"/>
<evidence type="ECO:0000256" key="12">
    <source>
        <dbReference type="ARBA" id="ARBA00022958"/>
    </source>
</evidence>
<evidence type="ECO:0000256" key="6">
    <source>
        <dbReference type="ARBA" id="ARBA00012102"/>
    </source>
</evidence>
<dbReference type="AlphaFoldDB" id="A0A8J7M3Q7"/>
<dbReference type="Gene3D" id="3.30.420.40">
    <property type="match status" value="2"/>
</dbReference>
<comment type="function">
    <text evidence="16">Catalyzes the phosphorylation of pantothenate (Pan), the first step in CoA biosynthesis.</text>
</comment>
<evidence type="ECO:0000256" key="11">
    <source>
        <dbReference type="ARBA" id="ARBA00022840"/>
    </source>
</evidence>
<keyword evidence="13 16" id="KW-0173">Coenzyme A biosynthesis</keyword>
<comment type="caution">
    <text evidence="17">The sequence shown here is derived from an EMBL/GenBank/DDBJ whole genome shotgun (WGS) entry which is preliminary data.</text>
</comment>
<evidence type="ECO:0000256" key="2">
    <source>
        <dbReference type="ARBA" id="ARBA00001958"/>
    </source>
</evidence>
<dbReference type="GO" id="GO:0005737">
    <property type="term" value="C:cytoplasm"/>
    <property type="evidence" value="ECO:0007669"/>
    <property type="project" value="UniProtKB-SubCell"/>
</dbReference>
<dbReference type="EMBL" id="JAEHHL010000001">
    <property type="protein sequence ID" value="MBK0397791.1"/>
    <property type="molecule type" value="Genomic_DNA"/>
</dbReference>
<feature type="binding site" evidence="16">
    <location>
        <begin position="6"/>
        <end position="13"/>
    </location>
    <ligand>
        <name>ATP</name>
        <dbReference type="ChEBI" id="CHEBI:30616"/>
    </ligand>
</feature>
<reference evidence="17" key="1">
    <citation type="submission" date="2020-12" db="EMBL/GenBank/DDBJ databases">
        <title>Bacterial taxonomy.</title>
        <authorList>
            <person name="Pan X."/>
        </authorList>
    </citation>
    <scope>NUCLEOTIDE SEQUENCE</scope>
    <source>
        <strain evidence="17">M0105</strain>
    </source>
</reference>
<dbReference type="InterPro" id="IPR004619">
    <property type="entry name" value="Type_III_PanK"/>
</dbReference>
<keyword evidence="12 16" id="KW-0630">Potassium</keyword>
<comment type="cofactor">
    <cofactor evidence="2">
        <name>K(+)</name>
        <dbReference type="ChEBI" id="CHEBI:29103"/>
    </cofactor>
</comment>
<comment type="subcellular location">
    <subcellularLocation>
        <location evidence="3 16">Cytoplasm</location>
    </subcellularLocation>
</comment>
<evidence type="ECO:0000256" key="4">
    <source>
        <dbReference type="ARBA" id="ARBA00005225"/>
    </source>
</evidence>
<evidence type="ECO:0000256" key="8">
    <source>
        <dbReference type="ARBA" id="ARBA00022679"/>
    </source>
</evidence>
<dbReference type="NCBIfam" id="NF009844">
    <property type="entry name" value="PRK13318.1-2"/>
    <property type="match status" value="1"/>
</dbReference>
<evidence type="ECO:0000256" key="16">
    <source>
        <dbReference type="HAMAP-Rule" id="MF_01274"/>
    </source>
</evidence>
<comment type="pathway">
    <text evidence="4 16">Cofactor biosynthesis; coenzyme A biosynthesis; CoA from (R)-pantothenate: step 1/5.</text>
</comment>
<comment type="similarity">
    <text evidence="14 16">Belongs to the type III pantothenate kinase family.</text>
</comment>
<evidence type="ECO:0000256" key="9">
    <source>
        <dbReference type="ARBA" id="ARBA00022741"/>
    </source>
</evidence>
<dbReference type="RefSeq" id="WP_200605928.1">
    <property type="nucleotide sequence ID" value="NZ_JAEHHL010000001.1"/>
</dbReference>
<comment type="caution">
    <text evidence="16">Lacks conserved residue(s) required for the propagation of feature annotation.</text>
</comment>
<keyword evidence="10 16" id="KW-0418">Kinase</keyword>
<evidence type="ECO:0000256" key="14">
    <source>
        <dbReference type="ARBA" id="ARBA00038036"/>
    </source>
</evidence>
<dbReference type="GO" id="GO:0005524">
    <property type="term" value="F:ATP binding"/>
    <property type="evidence" value="ECO:0007669"/>
    <property type="project" value="UniProtKB-UniRule"/>
</dbReference>
<dbReference type="Pfam" id="PF03309">
    <property type="entry name" value="Pan_kinase"/>
    <property type="match status" value="1"/>
</dbReference>
<dbReference type="UniPathway" id="UPA00241">
    <property type="reaction ID" value="UER00352"/>
</dbReference>
<dbReference type="PANTHER" id="PTHR34265:SF1">
    <property type="entry name" value="TYPE III PANTOTHENATE KINASE"/>
    <property type="match status" value="1"/>
</dbReference>
<feature type="active site" description="Proton acceptor" evidence="16">
    <location>
        <position position="110"/>
    </location>
</feature>
<organism evidence="17 18">
    <name type="scientific">Thermohalobaculum xanthum</name>
    <dbReference type="NCBI Taxonomy" id="2753746"/>
    <lineage>
        <taxon>Bacteria</taxon>
        <taxon>Pseudomonadati</taxon>
        <taxon>Pseudomonadota</taxon>
        <taxon>Alphaproteobacteria</taxon>
        <taxon>Rhodobacterales</taxon>
        <taxon>Paracoccaceae</taxon>
        <taxon>Thermohalobaculum</taxon>
    </lineage>
</organism>
<dbReference type="GO" id="GO:0004594">
    <property type="term" value="F:pantothenate kinase activity"/>
    <property type="evidence" value="ECO:0007669"/>
    <property type="project" value="UniProtKB-UniRule"/>
</dbReference>
<evidence type="ECO:0000256" key="3">
    <source>
        <dbReference type="ARBA" id="ARBA00004496"/>
    </source>
</evidence>
<keyword evidence="16" id="KW-0479">Metal-binding</keyword>
<keyword evidence="8 16" id="KW-0808">Transferase</keyword>
<protein>
    <recommendedName>
        <fullName evidence="15 16">Type III pantothenate kinase</fullName>
        <ecNumber evidence="6 16">2.7.1.33</ecNumber>
    </recommendedName>
    <alternativeName>
        <fullName evidence="16">PanK-III</fullName>
    </alternativeName>
    <alternativeName>
        <fullName evidence="16">Pantothenic acid kinase</fullName>
    </alternativeName>
</protein>
<keyword evidence="18" id="KW-1185">Reference proteome</keyword>
<dbReference type="NCBIfam" id="NF009848">
    <property type="entry name" value="PRK13318.1-6"/>
    <property type="match status" value="1"/>
</dbReference>
<feature type="binding site" evidence="16">
    <location>
        <position position="130"/>
    </location>
    <ligand>
        <name>K(+)</name>
        <dbReference type="ChEBI" id="CHEBI:29103"/>
    </ligand>
</feature>
<dbReference type="CDD" id="cd24015">
    <property type="entry name" value="ASKHA_NBD_PanK-III"/>
    <property type="match status" value="1"/>
</dbReference>
<comment type="catalytic activity">
    <reaction evidence="1 16">
        <text>(R)-pantothenate + ATP = (R)-4'-phosphopantothenate + ADP + H(+)</text>
        <dbReference type="Rhea" id="RHEA:16373"/>
        <dbReference type="ChEBI" id="CHEBI:10986"/>
        <dbReference type="ChEBI" id="CHEBI:15378"/>
        <dbReference type="ChEBI" id="CHEBI:29032"/>
        <dbReference type="ChEBI" id="CHEBI:30616"/>
        <dbReference type="ChEBI" id="CHEBI:456216"/>
        <dbReference type="EC" id="2.7.1.33"/>
    </reaction>
</comment>
<dbReference type="GO" id="GO:0046872">
    <property type="term" value="F:metal ion binding"/>
    <property type="evidence" value="ECO:0007669"/>
    <property type="project" value="UniProtKB-KW"/>
</dbReference>
<feature type="binding site" evidence="16">
    <location>
        <position position="185"/>
    </location>
    <ligand>
        <name>substrate</name>
    </ligand>
</feature>
<dbReference type="GO" id="GO:0015937">
    <property type="term" value="P:coenzyme A biosynthetic process"/>
    <property type="evidence" value="ECO:0007669"/>
    <property type="project" value="UniProtKB-UniRule"/>
</dbReference>
<evidence type="ECO:0000256" key="15">
    <source>
        <dbReference type="ARBA" id="ARBA00040883"/>
    </source>
</evidence>
<dbReference type="NCBIfam" id="TIGR00671">
    <property type="entry name" value="baf"/>
    <property type="match status" value="1"/>
</dbReference>
<sequence length="261" mass="28276">MLLAIDVGNTNTVFALFRDGVSVGEWRCNTESVRTADQYFVWLKQLMEHGGHAMTDIDDVVISNVAPATLFNLRVLCDRYFNCRPLVVGKPGCRLPVDVRVDNPHEVGADRLVNTVSAFQLYGPDLIVVDFGTATTFDVVAHDGAYVGGVIAPGVNLSLDALHTAAAHLPRVDVTQPQTVLGRNTVACMQSGIFWGYVGLIEGICARLAAERERKMRVIATGGLSPLFARGTDVIEAVDQDLTVRGLVLIHNYNKTGKLNG</sequence>
<dbReference type="HAMAP" id="MF_01274">
    <property type="entry name" value="Pantothen_kinase_3"/>
    <property type="match status" value="1"/>
</dbReference>
<comment type="cofactor">
    <cofactor evidence="16">
        <name>NH4(+)</name>
        <dbReference type="ChEBI" id="CHEBI:28938"/>
    </cofactor>
    <cofactor evidence="16">
        <name>K(+)</name>
        <dbReference type="ChEBI" id="CHEBI:29103"/>
    </cofactor>
    <text evidence="16">A monovalent cation. Ammonium or potassium.</text>
</comment>
<dbReference type="SUPFAM" id="SSF53067">
    <property type="entry name" value="Actin-like ATPase domain"/>
    <property type="match status" value="2"/>
</dbReference>
<keyword evidence="11 16" id="KW-0067">ATP-binding</keyword>
<evidence type="ECO:0000256" key="10">
    <source>
        <dbReference type="ARBA" id="ARBA00022777"/>
    </source>
</evidence>
<dbReference type="EC" id="2.7.1.33" evidence="6 16"/>
<gene>
    <name evidence="16" type="primary">coaX</name>
    <name evidence="17" type="ORF">H0I76_01195</name>
</gene>
<name>A0A8J7M3Q7_9RHOB</name>
<evidence type="ECO:0000256" key="1">
    <source>
        <dbReference type="ARBA" id="ARBA00001206"/>
    </source>
</evidence>
<evidence type="ECO:0000313" key="18">
    <source>
        <dbReference type="Proteomes" id="UP000655420"/>
    </source>
</evidence>
<feature type="binding site" evidence="16">
    <location>
        <begin position="108"/>
        <end position="111"/>
    </location>
    <ligand>
        <name>substrate</name>
    </ligand>
</feature>
<evidence type="ECO:0000313" key="17">
    <source>
        <dbReference type="EMBL" id="MBK0397791.1"/>
    </source>
</evidence>
<dbReference type="InterPro" id="IPR043129">
    <property type="entry name" value="ATPase_NBD"/>
</dbReference>
<evidence type="ECO:0000256" key="7">
    <source>
        <dbReference type="ARBA" id="ARBA00022490"/>
    </source>
</evidence>
<accession>A0A8J7M3Q7</accession>
<comment type="subunit">
    <text evidence="5 16">Homodimer.</text>
</comment>
<evidence type="ECO:0000256" key="13">
    <source>
        <dbReference type="ARBA" id="ARBA00022993"/>
    </source>
</evidence>
<dbReference type="Proteomes" id="UP000655420">
    <property type="component" value="Unassembled WGS sequence"/>
</dbReference>
<feature type="binding site" evidence="16">
    <location>
        <position position="133"/>
    </location>
    <ligand>
        <name>ATP</name>
        <dbReference type="ChEBI" id="CHEBI:30616"/>
    </ligand>
</feature>
<dbReference type="PANTHER" id="PTHR34265">
    <property type="entry name" value="TYPE III PANTOTHENATE KINASE"/>
    <property type="match status" value="1"/>
</dbReference>
<evidence type="ECO:0000256" key="5">
    <source>
        <dbReference type="ARBA" id="ARBA00011738"/>
    </source>
</evidence>
<keyword evidence="7 16" id="KW-0963">Cytoplasm</keyword>
<dbReference type="NCBIfam" id="NF009855">
    <property type="entry name" value="PRK13321.1"/>
    <property type="match status" value="1"/>
</dbReference>
<keyword evidence="9 16" id="KW-0547">Nucleotide-binding</keyword>